<sequence>MESSRRRQSQFRADNLLLAIRPTLQKGYKTGGVCFAQICISLFITCIGLIEGFHAQRTISGLICFQYSIFFGLLWILHFFGWKYNSPRLLIAHTVACALLAISSLLFVLLILFSDIYNGAIMNFPPIRHQIQVAIIEALSSLPLFVIFGASSWNHAERGRNYSDKRRRFLFAMKALESYILQKVRIR</sequence>
<feature type="transmembrane region" description="Helical" evidence="1">
    <location>
        <begin position="31"/>
        <end position="53"/>
    </location>
</feature>
<name>A0A914YEG2_9BILA</name>
<keyword evidence="1" id="KW-0472">Membrane</keyword>
<keyword evidence="2" id="KW-1185">Reference proteome</keyword>
<evidence type="ECO:0000313" key="3">
    <source>
        <dbReference type="WBParaSite" id="PSU_v2.g17688.t1"/>
    </source>
</evidence>
<feature type="transmembrane region" description="Helical" evidence="1">
    <location>
        <begin position="89"/>
        <end position="113"/>
    </location>
</feature>
<dbReference type="Proteomes" id="UP000887577">
    <property type="component" value="Unplaced"/>
</dbReference>
<keyword evidence="1" id="KW-1133">Transmembrane helix</keyword>
<accession>A0A914YEG2</accession>
<dbReference type="WBParaSite" id="PSU_v2.g17688.t1">
    <property type="protein sequence ID" value="PSU_v2.g17688.t1"/>
    <property type="gene ID" value="PSU_v2.g17688"/>
</dbReference>
<protein>
    <submittedName>
        <fullName evidence="3">MARVEL domain-containing protein</fullName>
    </submittedName>
</protein>
<evidence type="ECO:0000256" key="1">
    <source>
        <dbReference type="SAM" id="Phobius"/>
    </source>
</evidence>
<feature type="transmembrane region" description="Helical" evidence="1">
    <location>
        <begin position="59"/>
        <end position="77"/>
    </location>
</feature>
<organism evidence="2 3">
    <name type="scientific">Panagrolaimus superbus</name>
    <dbReference type="NCBI Taxonomy" id="310955"/>
    <lineage>
        <taxon>Eukaryota</taxon>
        <taxon>Metazoa</taxon>
        <taxon>Ecdysozoa</taxon>
        <taxon>Nematoda</taxon>
        <taxon>Chromadorea</taxon>
        <taxon>Rhabditida</taxon>
        <taxon>Tylenchina</taxon>
        <taxon>Panagrolaimomorpha</taxon>
        <taxon>Panagrolaimoidea</taxon>
        <taxon>Panagrolaimidae</taxon>
        <taxon>Panagrolaimus</taxon>
    </lineage>
</organism>
<feature type="transmembrane region" description="Helical" evidence="1">
    <location>
        <begin position="133"/>
        <end position="156"/>
    </location>
</feature>
<proteinExistence type="predicted"/>
<evidence type="ECO:0000313" key="2">
    <source>
        <dbReference type="Proteomes" id="UP000887577"/>
    </source>
</evidence>
<reference evidence="3" key="1">
    <citation type="submission" date="2022-11" db="UniProtKB">
        <authorList>
            <consortium name="WormBaseParasite"/>
        </authorList>
    </citation>
    <scope>IDENTIFICATION</scope>
</reference>
<keyword evidence="1" id="KW-0812">Transmembrane</keyword>
<dbReference type="AlphaFoldDB" id="A0A914YEG2"/>